<dbReference type="SUPFAM" id="SSF53850">
    <property type="entry name" value="Periplasmic binding protein-like II"/>
    <property type="match status" value="1"/>
</dbReference>
<proteinExistence type="predicted"/>
<dbReference type="RefSeq" id="WP_042454921.1">
    <property type="nucleotide sequence ID" value="NZ_BBPN01000035.1"/>
</dbReference>
<organism evidence="2 3">
    <name type="scientific">Streptacidiphilus jiangxiensis</name>
    <dbReference type="NCBI Taxonomy" id="235985"/>
    <lineage>
        <taxon>Bacteria</taxon>
        <taxon>Bacillati</taxon>
        <taxon>Actinomycetota</taxon>
        <taxon>Actinomycetes</taxon>
        <taxon>Kitasatosporales</taxon>
        <taxon>Streptomycetaceae</taxon>
        <taxon>Streptacidiphilus</taxon>
    </lineage>
</organism>
<dbReference type="STRING" id="235985.SAMN05414137_114197"/>
<dbReference type="InterPro" id="IPR006059">
    <property type="entry name" value="SBP"/>
</dbReference>
<keyword evidence="1" id="KW-0732">Signal</keyword>
<evidence type="ECO:0000313" key="3">
    <source>
        <dbReference type="Proteomes" id="UP000183015"/>
    </source>
</evidence>
<dbReference type="Proteomes" id="UP000183015">
    <property type="component" value="Unassembled WGS sequence"/>
</dbReference>
<dbReference type="Pfam" id="PF01547">
    <property type="entry name" value="SBP_bac_1"/>
    <property type="match status" value="1"/>
</dbReference>
<protein>
    <submittedName>
        <fullName evidence="2">Xylobiose transport system substrate-binding protein</fullName>
    </submittedName>
</protein>
<dbReference type="PROSITE" id="PS51257">
    <property type="entry name" value="PROKAR_LIPOPROTEIN"/>
    <property type="match status" value="1"/>
</dbReference>
<dbReference type="AlphaFoldDB" id="A0A1H7TU65"/>
<evidence type="ECO:0000313" key="2">
    <source>
        <dbReference type="EMBL" id="SEL88069.1"/>
    </source>
</evidence>
<gene>
    <name evidence="2" type="ORF">SAMN05414137_114197</name>
</gene>
<dbReference type="eggNOG" id="COG1653">
    <property type="taxonomic scope" value="Bacteria"/>
</dbReference>
<sequence length="427" mass="44851">MNSASRTALTAFVVCSALLAAGCGSSGGSSASSPTGNVQFWTIQDPTNTVQQAQVDAFNSAGTGKVSMSVIAVDGFKDKVRTGMGSSQMPGIFFNWGGGSLDDYVKAGKLVSLDPAVFRSHFLPAALEAGTVDGKLVGIPARGTQPVFLFYDKKVFADAGVQPPKTWADLTRLVQVFTAKGITPFALAGSATSSWTELMWIEYLVDRLAGPELFKKIAAGDWSQWNDPAILKTAQMVKQLVDSGAFGKNFASVNYGAGGSSTLLAKGRAAMQLMGSWEYAMQQGADPNFAKNDLGYVAFPSVDGGLGNPADVVGNPTNYLSVTTAAAKTTAVDFLKTTWSDSYVQGLVAKGEVPVTDNAQAALAKAPDPAYAEFQYNLVQSAPSFTQSWDQALGLSLGTPLLTEIQKLFNGQSSPQQFVSGVLAIKH</sequence>
<dbReference type="OrthoDB" id="8317736at2"/>
<evidence type="ECO:0000256" key="1">
    <source>
        <dbReference type="SAM" id="SignalP"/>
    </source>
</evidence>
<dbReference type="InterPro" id="IPR050490">
    <property type="entry name" value="Bact_solute-bd_prot1"/>
</dbReference>
<feature type="signal peptide" evidence="1">
    <location>
        <begin position="1"/>
        <end position="31"/>
    </location>
</feature>
<feature type="chain" id="PRO_5010361009" evidence="1">
    <location>
        <begin position="32"/>
        <end position="427"/>
    </location>
</feature>
<reference evidence="3" key="1">
    <citation type="submission" date="2016-10" db="EMBL/GenBank/DDBJ databases">
        <authorList>
            <person name="Varghese N."/>
        </authorList>
    </citation>
    <scope>NUCLEOTIDE SEQUENCE [LARGE SCALE GENOMIC DNA]</scope>
    <source>
        <strain evidence="3">DSM 45096 / BCRC 16803 / CGMCC 4.1857 / CIP 109030 / JCM 12277 / KCTC 19219 / NBRC 100920 / 33214</strain>
    </source>
</reference>
<name>A0A1H7TU65_STRJI</name>
<accession>A0A1H7TU65</accession>
<dbReference type="PANTHER" id="PTHR43649">
    <property type="entry name" value="ARABINOSE-BINDING PROTEIN-RELATED"/>
    <property type="match status" value="1"/>
</dbReference>
<dbReference type="EMBL" id="FOAZ01000014">
    <property type="protein sequence ID" value="SEL88069.1"/>
    <property type="molecule type" value="Genomic_DNA"/>
</dbReference>
<dbReference type="PANTHER" id="PTHR43649:SF14">
    <property type="entry name" value="BLR3389 PROTEIN"/>
    <property type="match status" value="1"/>
</dbReference>
<dbReference type="Gene3D" id="3.40.190.10">
    <property type="entry name" value="Periplasmic binding protein-like II"/>
    <property type="match status" value="2"/>
</dbReference>
<keyword evidence="3" id="KW-1185">Reference proteome</keyword>